<evidence type="ECO:0000256" key="6">
    <source>
        <dbReference type="ARBA" id="ARBA00022989"/>
    </source>
</evidence>
<dbReference type="GO" id="GO:0000139">
    <property type="term" value="C:Golgi membrane"/>
    <property type="evidence" value="ECO:0007669"/>
    <property type="project" value="UniProtKB-SubCell"/>
</dbReference>
<evidence type="ECO:0000256" key="1">
    <source>
        <dbReference type="ARBA" id="ARBA00004194"/>
    </source>
</evidence>
<dbReference type="Pfam" id="PF03388">
    <property type="entry name" value="Lectin_leg-like"/>
    <property type="match status" value="1"/>
</dbReference>
<keyword evidence="8 12" id="KW-0472">Membrane</keyword>
<dbReference type="PANTHER" id="PTHR12223">
    <property type="entry name" value="VESICULAR MANNOSE-BINDING LECTIN"/>
    <property type="match status" value="1"/>
</dbReference>
<name>A0A3P6TMW0_LITSI</name>
<dbReference type="GO" id="GO:0030134">
    <property type="term" value="C:COPII-coated ER to Golgi transport vesicle"/>
    <property type="evidence" value="ECO:0007669"/>
    <property type="project" value="TreeGrafter"/>
</dbReference>
<keyword evidence="9" id="KW-1015">Disulfide bond</keyword>
<dbReference type="Proteomes" id="UP000277928">
    <property type="component" value="Unassembled WGS sequence"/>
</dbReference>
<organism evidence="14 15">
    <name type="scientific">Litomosoides sigmodontis</name>
    <name type="common">Filarial nematode worm</name>
    <dbReference type="NCBI Taxonomy" id="42156"/>
    <lineage>
        <taxon>Eukaryota</taxon>
        <taxon>Metazoa</taxon>
        <taxon>Ecdysozoa</taxon>
        <taxon>Nematoda</taxon>
        <taxon>Chromadorea</taxon>
        <taxon>Rhabditida</taxon>
        <taxon>Spirurina</taxon>
        <taxon>Spiruromorpha</taxon>
        <taxon>Filarioidea</taxon>
        <taxon>Onchocercidae</taxon>
        <taxon>Litomosoides</taxon>
    </lineage>
</organism>
<dbReference type="Gene3D" id="2.60.120.200">
    <property type="match status" value="1"/>
</dbReference>
<dbReference type="InterPro" id="IPR005052">
    <property type="entry name" value="Lectin_leg"/>
</dbReference>
<evidence type="ECO:0000313" key="15">
    <source>
        <dbReference type="Proteomes" id="UP000277928"/>
    </source>
</evidence>
<proteinExistence type="predicted"/>
<protein>
    <recommendedName>
        <fullName evidence="13">L-type lectin-like domain-containing protein</fullName>
    </recommendedName>
</protein>
<dbReference type="InterPro" id="IPR013320">
    <property type="entry name" value="ConA-like_dom_sf"/>
</dbReference>
<dbReference type="GO" id="GO:0006888">
    <property type="term" value="P:endoplasmic reticulum to Golgi vesicle-mediated transport"/>
    <property type="evidence" value="ECO:0007669"/>
    <property type="project" value="TreeGrafter"/>
</dbReference>
<keyword evidence="5" id="KW-0430">Lectin</keyword>
<evidence type="ECO:0000313" key="14">
    <source>
        <dbReference type="EMBL" id="VDK86547.1"/>
    </source>
</evidence>
<feature type="transmembrane region" description="Helical" evidence="12">
    <location>
        <begin position="32"/>
        <end position="65"/>
    </location>
</feature>
<accession>A0A3P6TMW0</accession>
<dbReference type="SUPFAM" id="SSF49899">
    <property type="entry name" value="Concanavalin A-like lectins/glucanases"/>
    <property type="match status" value="1"/>
</dbReference>
<dbReference type="OMA" id="GCTADIR"/>
<evidence type="ECO:0000256" key="11">
    <source>
        <dbReference type="ARBA" id="ARBA00046288"/>
    </source>
</evidence>
<dbReference type="FunFam" id="2.60.120.200:FF:000017">
    <property type="entry name" value="Vesicular integral-membrane protein VIP36"/>
    <property type="match status" value="1"/>
</dbReference>
<evidence type="ECO:0000256" key="10">
    <source>
        <dbReference type="ARBA" id="ARBA00023180"/>
    </source>
</evidence>
<feature type="transmembrane region" description="Helical" evidence="12">
    <location>
        <begin position="394"/>
        <end position="421"/>
    </location>
</feature>
<keyword evidence="7" id="KW-0333">Golgi apparatus</keyword>
<gene>
    <name evidence="14" type="ORF">NLS_LOCUS7680</name>
</gene>
<dbReference type="GO" id="GO:0005537">
    <property type="term" value="F:D-mannose binding"/>
    <property type="evidence" value="ECO:0007669"/>
    <property type="project" value="TreeGrafter"/>
</dbReference>
<evidence type="ECO:0000256" key="8">
    <source>
        <dbReference type="ARBA" id="ARBA00023136"/>
    </source>
</evidence>
<comment type="subcellular location">
    <subcellularLocation>
        <location evidence="11">Endomembrane system</location>
        <topology evidence="11">Single-pass type I membrane protein</topology>
    </subcellularLocation>
    <subcellularLocation>
        <location evidence="1">Golgi apparatus membrane</location>
        <topology evidence="1">Single-pass membrane protein</topology>
    </subcellularLocation>
</comment>
<evidence type="ECO:0000256" key="2">
    <source>
        <dbReference type="ARBA" id="ARBA00022692"/>
    </source>
</evidence>
<keyword evidence="2 12" id="KW-0812">Transmembrane</keyword>
<keyword evidence="4" id="KW-0732">Signal</keyword>
<evidence type="ECO:0000256" key="9">
    <source>
        <dbReference type="ARBA" id="ARBA00023157"/>
    </source>
</evidence>
<dbReference type="OrthoDB" id="270293at2759"/>
<evidence type="ECO:0000259" key="13">
    <source>
        <dbReference type="PROSITE" id="PS51328"/>
    </source>
</evidence>
<evidence type="ECO:0000256" key="4">
    <source>
        <dbReference type="ARBA" id="ARBA00022729"/>
    </source>
</evidence>
<dbReference type="GO" id="GO:0046872">
    <property type="term" value="F:metal ion binding"/>
    <property type="evidence" value="ECO:0007669"/>
    <property type="project" value="UniProtKB-KW"/>
</dbReference>
<dbReference type="PANTHER" id="PTHR12223:SF45">
    <property type="entry name" value="RE50040P"/>
    <property type="match status" value="1"/>
</dbReference>
<evidence type="ECO:0000256" key="12">
    <source>
        <dbReference type="SAM" id="Phobius"/>
    </source>
</evidence>
<dbReference type="GO" id="GO:0005789">
    <property type="term" value="C:endoplasmic reticulum membrane"/>
    <property type="evidence" value="ECO:0007669"/>
    <property type="project" value="TreeGrafter"/>
</dbReference>
<evidence type="ECO:0000256" key="7">
    <source>
        <dbReference type="ARBA" id="ARBA00023034"/>
    </source>
</evidence>
<evidence type="ECO:0000256" key="5">
    <source>
        <dbReference type="ARBA" id="ARBA00022734"/>
    </source>
</evidence>
<dbReference type="AlphaFoldDB" id="A0A3P6TMW0"/>
<keyword evidence="10" id="KW-0325">Glycoprotein</keyword>
<dbReference type="PROSITE" id="PS51328">
    <property type="entry name" value="L_LECTIN_LIKE"/>
    <property type="match status" value="1"/>
</dbReference>
<feature type="domain" description="L-type lectin-like" evidence="13">
    <location>
        <begin position="127"/>
        <end position="354"/>
    </location>
</feature>
<keyword evidence="15" id="KW-1185">Reference proteome</keyword>
<evidence type="ECO:0000256" key="3">
    <source>
        <dbReference type="ARBA" id="ARBA00022723"/>
    </source>
</evidence>
<reference evidence="14 15" key="1">
    <citation type="submission" date="2018-08" db="EMBL/GenBank/DDBJ databases">
        <authorList>
            <person name="Laetsch R D."/>
            <person name="Stevens L."/>
            <person name="Kumar S."/>
            <person name="Blaxter L. M."/>
        </authorList>
    </citation>
    <scope>NUCLEOTIDE SEQUENCE [LARGE SCALE GENOMIC DNA]</scope>
</reference>
<dbReference type="GO" id="GO:0005793">
    <property type="term" value="C:endoplasmic reticulum-Golgi intermediate compartment"/>
    <property type="evidence" value="ECO:0007669"/>
    <property type="project" value="TreeGrafter"/>
</dbReference>
<dbReference type="EMBL" id="UYRX01000831">
    <property type="protein sequence ID" value="VDK86547.1"/>
    <property type="molecule type" value="Genomic_DNA"/>
</dbReference>
<sequence length="433" mass="49104">MQATILIIREDLLVQSLMVETFRELKRYHGNILFHFLVYFIINLRCAAALLVTCNVICSRSFTLYRRCTKHLQRSLNLNSNTRWGTMYFLPNHLFNLSLIYYLLLLVNNASGEQQQISDTSVEEWRGYFRKEHSLAKPYQGNGMGIPYWDIQGTTIVTAQQVRLTANVQSVQGGIWNNVPVNVRDWELHVNFAIHGSTGDLFGDGAAIWYVQDPGQAGPVFGSKDYFRGLGIFLDTYSNHNGPHVHGHPYISAMVNNGSLHYDHDMDGTHTQLGGEHTGCEAKFRNRPHKTQLLIRYVGDTLSIYTDVLGTGQWKECMSVDGVQLPTGYHFGITAATGDLSDYHDVISVRMFEQEFVHMQDGTGTTMDPRQREPYAQNVAAPRDHIDRPPASKLGWIGTTVLVILGGALCVLVLWFGVIFVNHRQQMSRKRFY</sequence>
<dbReference type="STRING" id="42156.A0A3P6TMW0"/>
<keyword evidence="3" id="KW-0479">Metal-binding</keyword>
<dbReference type="InterPro" id="IPR051136">
    <property type="entry name" value="Intracellular_Lectin-GPT"/>
</dbReference>
<keyword evidence="6 12" id="KW-1133">Transmembrane helix</keyword>